<gene>
    <name evidence="2" type="ORF">NDU88_002468</name>
</gene>
<sequence length="112" mass="12282">MRLSELCHLGPESAKRRARPSPVGQPRAAKEEGSAWGPDGVPQESEGRYPGLGLFGRQRQRGRMWLELAAGSGLRPDDGEGADGWVPAQRRWWWRPRTAAPNSGGEWGPAVL</sequence>
<dbReference type="AlphaFoldDB" id="A0AAV7LE67"/>
<reference evidence="2" key="1">
    <citation type="journal article" date="2022" name="bioRxiv">
        <title>Sequencing and chromosome-scale assembly of the giantPleurodeles waltlgenome.</title>
        <authorList>
            <person name="Brown T."/>
            <person name="Elewa A."/>
            <person name="Iarovenko S."/>
            <person name="Subramanian E."/>
            <person name="Araus A.J."/>
            <person name="Petzold A."/>
            <person name="Susuki M."/>
            <person name="Suzuki K.-i.T."/>
            <person name="Hayashi T."/>
            <person name="Toyoda A."/>
            <person name="Oliveira C."/>
            <person name="Osipova E."/>
            <person name="Leigh N.D."/>
            <person name="Simon A."/>
            <person name="Yun M.H."/>
        </authorList>
    </citation>
    <scope>NUCLEOTIDE SEQUENCE</scope>
    <source>
        <strain evidence="2">20211129_DDA</strain>
        <tissue evidence="2">Liver</tissue>
    </source>
</reference>
<dbReference type="Proteomes" id="UP001066276">
    <property type="component" value="Chromosome 11"/>
</dbReference>
<dbReference type="EMBL" id="JANPWB010000015">
    <property type="protein sequence ID" value="KAJ1089317.1"/>
    <property type="molecule type" value="Genomic_DNA"/>
</dbReference>
<evidence type="ECO:0000313" key="2">
    <source>
        <dbReference type="EMBL" id="KAJ1089317.1"/>
    </source>
</evidence>
<evidence type="ECO:0000313" key="3">
    <source>
        <dbReference type="Proteomes" id="UP001066276"/>
    </source>
</evidence>
<organism evidence="2 3">
    <name type="scientific">Pleurodeles waltl</name>
    <name type="common">Iberian ribbed newt</name>
    <dbReference type="NCBI Taxonomy" id="8319"/>
    <lineage>
        <taxon>Eukaryota</taxon>
        <taxon>Metazoa</taxon>
        <taxon>Chordata</taxon>
        <taxon>Craniata</taxon>
        <taxon>Vertebrata</taxon>
        <taxon>Euteleostomi</taxon>
        <taxon>Amphibia</taxon>
        <taxon>Batrachia</taxon>
        <taxon>Caudata</taxon>
        <taxon>Salamandroidea</taxon>
        <taxon>Salamandridae</taxon>
        <taxon>Pleurodelinae</taxon>
        <taxon>Pleurodeles</taxon>
    </lineage>
</organism>
<feature type="region of interest" description="Disordered" evidence="1">
    <location>
        <begin position="1"/>
        <end position="54"/>
    </location>
</feature>
<keyword evidence="3" id="KW-1185">Reference proteome</keyword>
<comment type="caution">
    <text evidence="2">The sequence shown here is derived from an EMBL/GenBank/DDBJ whole genome shotgun (WGS) entry which is preliminary data.</text>
</comment>
<evidence type="ECO:0000256" key="1">
    <source>
        <dbReference type="SAM" id="MobiDB-lite"/>
    </source>
</evidence>
<protein>
    <submittedName>
        <fullName evidence="2">Uncharacterized protein</fullName>
    </submittedName>
</protein>
<name>A0AAV7LE67_PLEWA</name>
<proteinExistence type="predicted"/>
<accession>A0AAV7LE67</accession>